<dbReference type="PANTHER" id="PTHR24012">
    <property type="entry name" value="RNA BINDING PROTEIN"/>
    <property type="match status" value="1"/>
</dbReference>
<comment type="subcellular location">
    <subcellularLocation>
        <location evidence="2">Cytoplasm</location>
    </subcellularLocation>
    <subcellularLocation>
        <location evidence="1">Nucleus</location>
    </subcellularLocation>
</comment>
<dbReference type="CDD" id="cd12634">
    <property type="entry name" value="RRM2_CELF1_2"/>
    <property type="match status" value="1"/>
</dbReference>
<evidence type="ECO:0000313" key="11">
    <source>
        <dbReference type="Ensembl" id="ENSSAUP00010010828.1"/>
    </source>
</evidence>
<accession>A0A671UAI7</accession>
<reference evidence="11" key="3">
    <citation type="submission" date="2025-09" db="UniProtKB">
        <authorList>
            <consortium name="Ensembl"/>
        </authorList>
    </citation>
    <scope>IDENTIFICATION</scope>
</reference>
<keyword evidence="8" id="KW-0539">Nucleus</keyword>
<evidence type="ECO:0000256" key="9">
    <source>
        <dbReference type="PROSITE-ProRule" id="PRU00176"/>
    </source>
</evidence>
<reference evidence="11" key="1">
    <citation type="submission" date="2021-04" db="EMBL/GenBank/DDBJ databases">
        <authorList>
            <consortium name="Wellcome Sanger Institute Data Sharing"/>
        </authorList>
    </citation>
    <scope>NUCLEOTIDE SEQUENCE [LARGE SCALE GENOMIC DNA]</scope>
</reference>
<keyword evidence="5" id="KW-0507">mRNA processing</keyword>
<dbReference type="OMA" id="FPCHPAP"/>
<dbReference type="FunFam" id="3.30.70.330:FF:000013">
    <property type="entry name" value="CUGBP Elav-like family member 1 isoform 2"/>
    <property type="match status" value="1"/>
</dbReference>
<dbReference type="Gene3D" id="3.30.70.330">
    <property type="match status" value="3"/>
</dbReference>
<evidence type="ECO:0000259" key="10">
    <source>
        <dbReference type="PROSITE" id="PS50102"/>
    </source>
</evidence>
<evidence type="ECO:0000256" key="1">
    <source>
        <dbReference type="ARBA" id="ARBA00004123"/>
    </source>
</evidence>
<evidence type="ECO:0000256" key="6">
    <source>
        <dbReference type="ARBA" id="ARBA00022737"/>
    </source>
</evidence>
<dbReference type="InterPro" id="IPR002343">
    <property type="entry name" value="Hud_Sxl_RNA"/>
</dbReference>
<organism evidence="11 12">
    <name type="scientific">Sparus aurata</name>
    <name type="common">Gilthead sea bream</name>
    <dbReference type="NCBI Taxonomy" id="8175"/>
    <lineage>
        <taxon>Eukaryota</taxon>
        <taxon>Metazoa</taxon>
        <taxon>Chordata</taxon>
        <taxon>Craniata</taxon>
        <taxon>Vertebrata</taxon>
        <taxon>Euteleostomi</taxon>
        <taxon>Actinopterygii</taxon>
        <taxon>Neopterygii</taxon>
        <taxon>Teleostei</taxon>
        <taxon>Neoteleostei</taxon>
        <taxon>Acanthomorphata</taxon>
        <taxon>Eupercaria</taxon>
        <taxon>Spariformes</taxon>
        <taxon>Sparidae</taxon>
        <taxon>Sparus</taxon>
    </lineage>
</organism>
<dbReference type="CDD" id="cd12638">
    <property type="entry name" value="RRM3_CELF1_2"/>
    <property type="match status" value="1"/>
</dbReference>
<dbReference type="Pfam" id="PF00076">
    <property type="entry name" value="RRM_1"/>
    <property type="match status" value="3"/>
</dbReference>
<dbReference type="InterPro" id="IPR034199">
    <property type="entry name" value="CELF1/2_RRM3"/>
</dbReference>
<dbReference type="GO" id="GO:0005737">
    <property type="term" value="C:cytoplasm"/>
    <property type="evidence" value="ECO:0007669"/>
    <property type="project" value="UniProtKB-SubCell"/>
</dbReference>
<dbReference type="InterPro" id="IPR000504">
    <property type="entry name" value="RRM_dom"/>
</dbReference>
<keyword evidence="6" id="KW-0677">Repeat</keyword>
<evidence type="ECO:0000256" key="8">
    <source>
        <dbReference type="ARBA" id="ARBA00023242"/>
    </source>
</evidence>
<name>A0A671UAI7_SPAAU</name>
<sequence>MASFKLDFLPEMMVDHCSLNSSPVGKKMNGSLDHPDQPDVDAIKMFVGQIPRSWSEEQLRELFEPYGAVYEINVLRDRSQNPPQSKGCCFITYYTRKSALEAQNALHNMKILPGMHHPIQMKPADSEKNNAVEDRKLFIGMISKKCNENDIRLMFSPYGQIEECRILRGPDGLSRGCAFVTFTARQMAQSAIKSMHQSQTMEGCSSPIVVKFADTQKDKEQKRMAQQLQQQMQQLSAASMWGNLTGLNSLGPQYLAWSLYLHCVCLSGLNAMQNLAALAAAATATQATASGSSAMTTSSSPLSALTSSELTFSPMSFLCSCNSVAGMAALNGSLGSGGLSNGSGNTMEALSQAYSGIQQYAAAALPSLYNQSLLSQQSVSAAGSQKEGPEGANLFIYHLPQEFGDQDLLQMFMPFGNVISAKVFIDKQTNLSKCFGFVSYDNPVSSQAAIQSMNGFQIGMKRLKVQLKRSKNDSKPY</sequence>
<dbReference type="FunFam" id="3.30.70.330:FF:000015">
    <property type="entry name" value="CUGBP Elav-like family member 1 isoform 2"/>
    <property type="match status" value="1"/>
</dbReference>
<dbReference type="AlphaFoldDB" id="A0A671UAI7"/>
<evidence type="ECO:0000313" key="12">
    <source>
        <dbReference type="Proteomes" id="UP000472265"/>
    </source>
</evidence>
<dbReference type="CDD" id="cd12631">
    <property type="entry name" value="RRM1_CELF1_2_Bruno"/>
    <property type="match status" value="1"/>
</dbReference>
<proteinExistence type="inferred from homology"/>
<evidence type="ECO:0000256" key="2">
    <source>
        <dbReference type="ARBA" id="ARBA00004496"/>
    </source>
</evidence>
<dbReference type="SMART" id="SM00360">
    <property type="entry name" value="RRM"/>
    <property type="match status" value="3"/>
</dbReference>
<feature type="domain" description="RRM" evidence="10">
    <location>
        <begin position="392"/>
        <end position="470"/>
    </location>
</feature>
<dbReference type="GO" id="GO:0003723">
    <property type="term" value="F:RNA binding"/>
    <property type="evidence" value="ECO:0007669"/>
    <property type="project" value="UniProtKB-UniRule"/>
</dbReference>
<evidence type="ECO:0000256" key="3">
    <source>
        <dbReference type="ARBA" id="ARBA00009621"/>
    </source>
</evidence>
<dbReference type="PRINTS" id="PR00961">
    <property type="entry name" value="HUDSXLRNA"/>
</dbReference>
<feature type="domain" description="RRM" evidence="10">
    <location>
        <begin position="135"/>
        <end position="215"/>
    </location>
</feature>
<dbReference type="GO" id="GO:0006397">
    <property type="term" value="P:mRNA processing"/>
    <property type="evidence" value="ECO:0007669"/>
    <property type="project" value="UniProtKB-KW"/>
</dbReference>
<gene>
    <name evidence="11" type="primary">CELF1</name>
    <name evidence="11" type="synonym">celf1</name>
</gene>
<keyword evidence="12" id="KW-1185">Reference proteome</keyword>
<dbReference type="GO" id="GO:1990904">
    <property type="term" value="C:ribonucleoprotein complex"/>
    <property type="evidence" value="ECO:0007669"/>
    <property type="project" value="InterPro"/>
</dbReference>
<dbReference type="InterPro" id="IPR012677">
    <property type="entry name" value="Nucleotide-bd_a/b_plait_sf"/>
</dbReference>
<dbReference type="InterPro" id="IPR034198">
    <property type="entry name" value="CELF1/2_RRM2"/>
</dbReference>
<dbReference type="InterPro" id="IPR034196">
    <property type="entry name" value="CELF1/2_RRM1"/>
</dbReference>
<protein>
    <submittedName>
        <fullName evidence="11">Cugbp, Elav-like family member 1</fullName>
    </submittedName>
</protein>
<evidence type="ECO:0000256" key="7">
    <source>
        <dbReference type="ARBA" id="ARBA00022884"/>
    </source>
</evidence>
<feature type="domain" description="RRM" evidence="10">
    <location>
        <begin position="43"/>
        <end position="126"/>
    </location>
</feature>
<dbReference type="Proteomes" id="UP000472265">
    <property type="component" value="Chromosome 4"/>
</dbReference>
<dbReference type="Ensembl" id="ENSSAUT00010011506.1">
    <property type="protein sequence ID" value="ENSSAUP00010010828.1"/>
    <property type="gene ID" value="ENSSAUG00010005164.1"/>
</dbReference>
<dbReference type="InterPro" id="IPR035979">
    <property type="entry name" value="RBD_domain_sf"/>
</dbReference>
<dbReference type="PROSITE" id="PS50102">
    <property type="entry name" value="RRM"/>
    <property type="match status" value="3"/>
</dbReference>
<evidence type="ECO:0000256" key="4">
    <source>
        <dbReference type="ARBA" id="ARBA00022490"/>
    </source>
</evidence>
<reference evidence="11" key="2">
    <citation type="submission" date="2025-08" db="UniProtKB">
        <authorList>
            <consortium name="Ensembl"/>
        </authorList>
    </citation>
    <scope>IDENTIFICATION</scope>
</reference>
<keyword evidence="7 9" id="KW-0694">RNA-binding</keyword>
<dbReference type="GO" id="GO:0005634">
    <property type="term" value="C:nucleus"/>
    <property type="evidence" value="ECO:0007669"/>
    <property type="project" value="UniProtKB-SubCell"/>
</dbReference>
<dbReference type="GeneTree" id="ENSGT00940000158970"/>
<dbReference type="FunFam" id="3.30.70.330:FF:000016">
    <property type="entry name" value="CUGBP Elav-like family member 1 isoform 2"/>
    <property type="match status" value="1"/>
</dbReference>
<comment type="similarity">
    <text evidence="3">Belongs to the CELF/BRUNOL family.</text>
</comment>
<keyword evidence="4" id="KW-0963">Cytoplasm</keyword>
<dbReference type="SUPFAM" id="SSF54928">
    <property type="entry name" value="RNA-binding domain, RBD"/>
    <property type="match status" value="2"/>
</dbReference>
<evidence type="ECO:0000256" key="5">
    <source>
        <dbReference type="ARBA" id="ARBA00022664"/>
    </source>
</evidence>